<proteinExistence type="predicted"/>
<dbReference type="EMBL" id="GBRH01226756">
    <property type="protein sequence ID" value="JAD71139.1"/>
    <property type="molecule type" value="Transcribed_RNA"/>
</dbReference>
<evidence type="ECO:0000313" key="2">
    <source>
        <dbReference type="EMBL" id="JAD71139.1"/>
    </source>
</evidence>
<evidence type="ECO:0000256" key="1">
    <source>
        <dbReference type="SAM" id="MobiDB-lite"/>
    </source>
</evidence>
<dbReference type="AlphaFoldDB" id="A0A0A9C4F5"/>
<name>A0A0A9C4F5_ARUDO</name>
<feature type="region of interest" description="Disordered" evidence="1">
    <location>
        <begin position="1"/>
        <end position="33"/>
    </location>
</feature>
<reference evidence="2" key="1">
    <citation type="submission" date="2014-09" db="EMBL/GenBank/DDBJ databases">
        <authorList>
            <person name="Magalhaes I.L.F."/>
            <person name="Oliveira U."/>
            <person name="Santos F.R."/>
            <person name="Vidigal T.H.D.A."/>
            <person name="Brescovit A.D."/>
            <person name="Santos A.J."/>
        </authorList>
    </citation>
    <scope>NUCLEOTIDE SEQUENCE</scope>
    <source>
        <tissue evidence="2">Shoot tissue taken approximately 20 cm above the soil surface</tissue>
    </source>
</reference>
<sequence>MLVESCKRHPEEDTGNSIGLDQGEKSLPGPQLE</sequence>
<accession>A0A0A9C4F5</accession>
<organism evidence="2">
    <name type="scientific">Arundo donax</name>
    <name type="common">Giant reed</name>
    <name type="synonym">Donax arundinaceus</name>
    <dbReference type="NCBI Taxonomy" id="35708"/>
    <lineage>
        <taxon>Eukaryota</taxon>
        <taxon>Viridiplantae</taxon>
        <taxon>Streptophyta</taxon>
        <taxon>Embryophyta</taxon>
        <taxon>Tracheophyta</taxon>
        <taxon>Spermatophyta</taxon>
        <taxon>Magnoliopsida</taxon>
        <taxon>Liliopsida</taxon>
        <taxon>Poales</taxon>
        <taxon>Poaceae</taxon>
        <taxon>PACMAD clade</taxon>
        <taxon>Arundinoideae</taxon>
        <taxon>Arundineae</taxon>
        <taxon>Arundo</taxon>
    </lineage>
</organism>
<protein>
    <submittedName>
        <fullName evidence="2">Uncharacterized protein</fullName>
    </submittedName>
</protein>
<reference evidence="2" key="2">
    <citation type="journal article" date="2015" name="Data Brief">
        <title>Shoot transcriptome of the giant reed, Arundo donax.</title>
        <authorList>
            <person name="Barrero R.A."/>
            <person name="Guerrero F.D."/>
            <person name="Moolhuijzen P."/>
            <person name="Goolsby J.A."/>
            <person name="Tidwell J."/>
            <person name="Bellgard S.E."/>
            <person name="Bellgard M.I."/>
        </authorList>
    </citation>
    <scope>NUCLEOTIDE SEQUENCE</scope>
    <source>
        <tissue evidence="2">Shoot tissue taken approximately 20 cm above the soil surface</tissue>
    </source>
</reference>
<feature type="compositionally biased region" description="Basic and acidic residues" evidence="1">
    <location>
        <begin position="1"/>
        <end position="12"/>
    </location>
</feature>